<organism evidence="3 4">
    <name type="scientific">Pseudonocardia xinjiangensis</name>
    <dbReference type="NCBI Taxonomy" id="75289"/>
    <lineage>
        <taxon>Bacteria</taxon>
        <taxon>Bacillati</taxon>
        <taxon>Actinomycetota</taxon>
        <taxon>Actinomycetes</taxon>
        <taxon>Pseudonocardiales</taxon>
        <taxon>Pseudonocardiaceae</taxon>
        <taxon>Pseudonocardia</taxon>
    </lineage>
</organism>
<evidence type="ECO:0000313" key="3">
    <source>
        <dbReference type="EMBL" id="NMH78436.1"/>
    </source>
</evidence>
<dbReference type="PROSITE" id="PS51903">
    <property type="entry name" value="CLP_R"/>
    <property type="match status" value="1"/>
</dbReference>
<name>A0ABX1RDG9_9PSEU</name>
<dbReference type="Gene3D" id="1.10.1780.10">
    <property type="entry name" value="Clp, N-terminal domain"/>
    <property type="match status" value="2"/>
</dbReference>
<keyword evidence="1" id="KW-0677">Repeat</keyword>
<evidence type="ECO:0000256" key="1">
    <source>
        <dbReference type="PROSITE-ProRule" id="PRU01251"/>
    </source>
</evidence>
<dbReference type="GO" id="GO:0006508">
    <property type="term" value="P:proteolysis"/>
    <property type="evidence" value="ECO:0007669"/>
    <property type="project" value="UniProtKB-KW"/>
</dbReference>
<evidence type="ECO:0000313" key="4">
    <source>
        <dbReference type="Proteomes" id="UP001296706"/>
    </source>
</evidence>
<dbReference type="GO" id="GO:0008233">
    <property type="term" value="F:peptidase activity"/>
    <property type="evidence" value="ECO:0007669"/>
    <property type="project" value="UniProtKB-KW"/>
</dbReference>
<dbReference type="Proteomes" id="UP001296706">
    <property type="component" value="Unassembled WGS sequence"/>
</dbReference>
<feature type="domain" description="Clp R" evidence="2">
    <location>
        <begin position="2"/>
        <end position="183"/>
    </location>
</feature>
<sequence>MFERFTEKARLVVVGAQKQARERGADAIRSEHLLAALFAVPDNLAVTVLGALGVDRDVVEAEVGKLRPDGTPIPDAEALATLGIDLDEVRRQVEEAFGPGALDRTRAAAGRRPRGHIPFDRTAKKVMELALREALHLKHNYIGTEHILLGMLHSATGAAHDILVSRGVRQDATRIIVEELVRGRRAG</sequence>
<dbReference type="Pfam" id="PF02861">
    <property type="entry name" value="Clp_N"/>
    <property type="match status" value="2"/>
</dbReference>
<keyword evidence="4" id="KW-1185">Reference proteome</keyword>
<gene>
    <name evidence="3" type="ORF">HF577_15240</name>
</gene>
<comment type="caution">
    <text evidence="3">The sequence shown here is derived from an EMBL/GenBank/DDBJ whole genome shotgun (WGS) entry which is preliminary data.</text>
</comment>
<dbReference type="RefSeq" id="WP_169396510.1">
    <property type="nucleotide sequence ID" value="NZ_BAAAJH010000014.1"/>
</dbReference>
<dbReference type="EMBL" id="JAAXKY010000044">
    <property type="protein sequence ID" value="NMH78436.1"/>
    <property type="molecule type" value="Genomic_DNA"/>
</dbReference>
<protein>
    <submittedName>
        <fullName evidence="3">Clp protease</fullName>
    </submittedName>
</protein>
<dbReference type="InterPro" id="IPR036628">
    <property type="entry name" value="Clp_N_dom_sf"/>
</dbReference>
<proteinExistence type="predicted"/>
<accession>A0ABX1RDG9</accession>
<keyword evidence="3" id="KW-0645">Protease</keyword>
<reference evidence="3 4" key="1">
    <citation type="submission" date="2020-04" db="EMBL/GenBank/DDBJ databases">
        <authorList>
            <person name="Klaysubun C."/>
            <person name="Duangmal K."/>
            <person name="Lipun K."/>
        </authorList>
    </citation>
    <scope>NUCLEOTIDE SEQUENCE [LARGE SCALE GENOMIC DNA]</scope>
    <source>
        <strain evidence="3 4">JCM 11839</strain>
    </source>
</reference>
<keyword evidence="3" id="KW-0378">Hydrolase</keyword>
<dbReference type="SUPFAM" id="SSF81923">
    <property type="entry name" value="Double Clp-N motif"/>
    <property type="match status" value="2"/>
</dbReference>
<dbReference type="InterPro" id="IPR004176">
    <property type="entry name" value="Clp_R_N"/>
</dbReference>
<evidence type="ECO:0000259" key="2">
    <source>
        <dbReference type="PROSITE" id="PS51903"/>
    </source>
</evidence>